<keyword evidence="12" id="KW-0547">Nucleotide-binding</keyword>
<comment type="pathway">
    <text evidence="5">Cofactor biosynthesis; adenosylcobalamin biosynthesis; adenosylcobalamin from cob(II)yrinate a,c-diamide: step 6/7.</text>
</comment>
<comment type="catalytic activity">
    <reaction evidence="3">
        <text>adenosylcob(III)inamide + GTP = adenosylcob(III)inamide phosphate + GDP + H(+)</text>
        <dbReference type="Rhea" id="RHEA:15765"/>
        <dbReference type="ChEBI" id="CHEBI:2480"/>
        <dbReference type="ChEBI" id="CHEBI:15378"/>
        <dbReference type="ChEBI" id="CHEBI:37565"/>
        <dbReference type="ChEBI" id="CHEBI:58189"/>
        <dbReference type="ChEBI" id="CHEBI:58502"/>
        <dbReference type="EC" id="2.7.1.156"/>
    </reaction>
</comment>
<dbReference type="UniPathway" id="UPA00148">
    <property type="reaction ID" value="UER00236"/>
</dbReference>
<feature type="compositionally biased region" description="Low complexity" evidence="18">
    <location>
        <begin position="125"/>
        <end position="141"/>
    </location>
</feature>
<feature type="region of interest" description="Disordered" evidence="18">
    <location>
        <begin position="105"/>
        <end position="147"/>
    </location>
</feature>
<dbReference type="EC" id="2.7.7.62" evidence="9"/>
<evidence type="ECO:0000256" key="17">
    <source>
        <dbReference type="ARBA" id="ARBA00030571"/>
    </source>
</evidence>
<feature type="region of interest" description="Disordered" evidence="18">
    <location>
        <begin position="315"/>
        <end position="359"/>
    </location>
</feature>
<accession>A0A852UUF9</accession>
<dbReference type="AlphaFoldDB" id="A0A852UUF9"/>
<evidence type="ECO:0000256" key="2">
    <source>
        <dbReference type="ARBA" id="ARBA00000711"/>
    </source>
</evidence>
<organism evidence="19 20">
    <name type="scientific">Streptosporangium sandarakinum</name>
    <dbReference type="NCBI Taxonomy" id="1260955"/>
    <lineage>
        <taxon>Bacteria</taxon>
        <taxon>Bacillati</taxon>
        <taxon>Actinomycetota</taxon>
        <taxon>Actinomycetes</taxon>
        <taxon>Streptosporangiales</taxon>
        <taxon>Streptosporangiaceae</taxon>
        <taxon>Streptosporangium</taxon>
    </lineage>
</organism>
<keyword evidence="11 19" id="KW-0808">Transferase</keyword>
<comment type="catalytic activity">
    <reaction evidence="2">
        <text>adenosylcob(III)inamide phosphate + GTP + H(+) = adenosylcob(III)inamide-GDP + diphosphate</text>
        <dbReference type="Rhea" id="RHEA:22712"/>
        <dbReference type="ChEBI" id="CHEBI:15378"/>
        <dbReference type="ChEBI" id="CHEBI:33019"/>
        <dbReference type="ChEBI" id="CHEBI:37565"/>
        <dbReference type="ChEBI" id="CHEBI:58502"/>
        <dbReference type="ChEBI" id="CHEBI:60487"/>
        <dbReference type="EC" id="2.7.7.62"/>
    </reaction>
</comment>
<evidence type="ECO:0000256" key="8">
    <source>
        <dbReference type="ARBA" id="ARBA00012016"/>
    </source>
</evidence>
<feature type="region of interest" description="Disordered" evidence="18">
    <location>
        <begin position="49"/>
        <end position="72"/>
    </location>
</feature>
<dbReference type="PANTHER" id="PTHR34848:SF1">
    <property type="entry name" value="BIFUNCTIONAL ADENOSYLCOBALAMIN BIOSYNTHESIS PROTEIN COBU"/>
    <property type="match status" value="1"/>
</dbReference>
<dbReference type="PANTHER" id="PTHR34848">
    <property type="match status" value="1"/>
</dbReference>
<keyword evidence="13 19" id="KW-0418">Kinase</keyword>
<evidence type="ECO:0000256" key="7">
    <source>
        <dbReference type="ARBA" id="ARBA00007490"/>
    </source>
</evidence>
<protein>
    <recommendedName>
        <fullName evidence="16">Adenosylcobinamide kinase</fullName>
        <ecNumber evidence="8">2.7.1.156</ecNumber>
        <ecNumber evidence="9">2.7.7.62</ecNumber>
    </recommendedName>
    <alternativeName>
        <fullName evidence="17">Adenosylcobinamide-phosphate guanylyltransferase</fullName>
    </alternativeName>
</protein>
<evidence type="ECO:0000313" key="20">
    <source>
        <dbReference type="Proteomes" id="UP000576393"/>
    </source>
</evidence>
<comment type="similarity">
    <text evidence="7">Belongs to the CobU/CobP family.</text>
</comment>
<evidence type="ECO:0000256" key="13">
    <source>
        <dbReference type="ARBA" id="ARBA00022777"/>
    </source>
</evidence>
<evidence type="ECO:0000256" key="9">
    <source>
        <dbReference type="ARBA" id="ARBA00012523"/>
    </source>
</evidence>
<evidence type="ECO:0000256" key="6">
    <source>
        <dbReference type="ARBA" id="ARBA00005159"/>
    </source>
</evidence>
<evidence type="ECO:0000313" key="19">
    <source>
        <dbReference type="EMBL" id="NYF38883.1"/>
    </source>
</evidence>
<dbReference type="GO" id="GO:0005524">
    <property type="term" value="F:ATP binding"/>
    <property type="evidence" value="ECO:0007669"/>
    <property type="project" value="UniProtKB-KW"/>
</dbReference>
<evidence type="ECO:0000256" key="14">
    <source>
        <dbReference type="ARBA" id="ARBA00022840"/>
    </source>
</evidence>
<evidence type="ECO:0000256" key="10">
    <source>
        <dbReference type="ARBA" id="ARBA00022573"/>
    </source>
</evidence>
<feature type="compositionally biased region" description="Basic and acidic residues" evidence="18">
    <location>
        <begin position="339"/>
        <end position="352"/>
    </location>
</feature>
<dbReference type="RefSeq" id="WP_312873021.1">
    <property type="nucleotide sequence ID" value="NZ_JACCCO010000001.1"/>
</dbReference>
<keyword evidence="15" id="KW-0342">GTP-binding</keyword>
<dbReference type="Proteomes" id="UP000576393">
    <property type="component" value="Unassembled WGS sequence"/>
</dbReference>
<dbReference type="Pfam" id="PF02283">
    <property type="entry name" value="CobU"/>
    <property type="match status" value="1"/>
</dbReference>
<sequence length="433" mass="44182">MKVLISGTARGGGWPVPGCGCASCARLSPGHRRPTEVVVTEASFPLTGSAAGAPSHAPAPGPASGTAPGSALGAAGAVRLPLAAGDPPPPGHRVSATADGLVLVTPGGGRILDTTASPVSPPSSPSSLSPSAPVSGPSAAPDGGRGDACDLVLMDVLDRPERLGDMRRRGVVDERTRVVAVDVDHRVPTEAELARRAALWGVLAVPDGTVLDLAGPAPARAPRPPRTLLLGGARSGKSAEAELRLAAEPEVLYVATGPSGDGDAEWARRVRAHRDRRPAHWGTAETIDLAGLLRTPGPPLLVDGLGTWVAAVFDENGAWPGDPENPDRTNDESGPDGPDGARDENQDKDHTDGMGGVGGLGAVSARCDELVAAWRETRRRVVAVSDETGLGVVPATAGGRMFRDVLGRLNQRLALESEEVALVVAGRLLPLPV</sequence>
<evidence type="ECO:0000256" key="18">
    <source>
        <dbReference type="SAM" id="MobiDB-lite"/>
    </source>
</evidence>
<gene>
    <name evidence="19" type="ORF">HDA43_001042</name>
</gene>
<evidence type="ECO:0000256" key="3">
    <source>
        <dbReference type="ARBA" id="ARBA00001522"/>
    </source>
</evidence>
<keyword evidence="19" id="KW-0548">Nucleotidyltransferase</keyword>
<evidence type="ECO:0000256" key="1">
    <source>
        <dbReference type="ARBA" id="ARBA00000312"/>
    </source>
</evidence>
<proteinExistence type="inferred from homology"/>
<comment type="caution">
    <text evidence="19">The sequence shown here is derived from an EMBL/GenBank/DDBJ whole genome shotgun (WGS) entry which is preliminary data.</text>
</comment>
<keyword evidence="20" id="KW-1185">Reference proteome</keyword>
<dbReference type="SUPFAM" id="SSF52540">
    <property type="entry name" value="P-loop containing nucleoside triphosphate hydrolases"/>
    <property type="match status" value="2"/>
</dbReference>
<evidence type="ECO:0000256" key="15">
    <source>
        <dbReference type="ARBA" id="ARBA00023134"/>
    </source>
</evidence>
<dbReference type="EMBL" id="JACCCO010000001">
    <property type="protein sequence ID" value="NYF38883.1"/>
    <property type="molecule type" value="Genomic_DNA"/>
</dbReference>
<evidence type="ECO:0000256" key="12">
    <source>
        <dbReference type="ARBA" id="ARBA00022741"/>
    </source>
</evidence>
<dbReference type="GO" id="GO:0043752">
    <property type="term" value="F:adenosylcobinamide kinase activity"/>
    <property type="evidence" value="ECO:0007669"/>
    <property type="project" value="UniProtKB-EC"/>
</dbReference>
<keyword evidence="14" id="KW-0067">ATP-binding</keyword>
<evidence type="ECO:0000256" key="4">
    <source>
        <dbReference type="ARBA" id="ARBA00003889"/>
    </source>
</evidence>
<evidence type="ECO:0000256" key="5">
    <source>
        <dbReference type="ARBA" id="ARBA00004692"/>
    </source>
</evidence>
<keyword evidence="10" id="KW-0169">Cobalamin biosynthesis</keyword>
<reference evidence="19 20" key="1">
    <citation type="submission" date="2020-07" db="EMBL/GenBank/DDBJ databases">
        <title>Sequencing the genomes of 1000 actinobacteria strains.</title>
        <authorList>
            <person name="Klenk H.-P."/>
        </authorList>
    </citation>
    <scope>NUCLEOTIDE SEQUENCE [LARGE SCALE GENOMIC DNA]</scope>
    <source>
        <strain evidence="19 20">DSM 45763</strain>
    </source>
</reference>
<dbReference type="GO" id="GO:0005525">
    <property type="term" value="F:GTP binding"/>
    <property type="evidence" value="ECO:0007669"/>
    <property type="project" value="UniProtKB-KW"/>
</dbReference>
<evidence type="ECO:0000256" key="16">
    <source>
        <dbReference type="ARBA" id="ARBA00029570"/>
    </source>
</evidence>
<comment type="catalytic activity">
    <reaction evidence="1">
        <text>adenosylcob(III)inamide + ATP = adenosylcob(III)inamide phosphate + ADP + H(+)</text>
        <dbReference type="Rhea" id="RHEA:15769"/>
        <dbReference type="ChEBI" id="CHEBI:2480"/>
        <dbReference type="ChEBI" id="CHEBI:15378"/>
        <dbReference type="ChEBI" id="CHEBI:30616"/>
        <dbReference type="ChEBI" id="CHEBI:58502"/>
        <dbReference type="ChEBI" id="CHEBI:456216"/>
        <dbReference type="EC" id="2.7.1.156"/>
    </reaction>
</comment>
<dbReference type="EC" id="2.7.1.156" evidence="8"/>
<evidence type="ECO:0000256" key="11">
    <source>
        <dbReference type="ARBA" id="ARBA00022679"/>
    </source>
</evidence>
<comment type="pathway">
    <text evidence="6">Cofactor biosynthesis; adenosylcobalamin biosynthesis; adenosylcobalamin from cob(II)yrinate a,c-diamide: step 5/7.</text>
</comment>
<dbReference type="InterPro" id="IPR027417">
    <property type="entry name" value="P-loop_NTPase"/>
</dbReference>
<name>A0A852UUF9_9ACTN</name>
<dbReference type="Gene3D" id="3.40.50.300">
    <property type="entry name" value="P-loop containing nucleotide triphosphate hydrolases"/>
    <property type="match status" value="1"/>
</dbReference>
<dbReference type="GO" id="GO:0009236">
    <property type="term" value="P:cobalamin biosynthetic process"/>
    <property type="evidence" value="ECO:0007669"/>
    <property type="project" value="UniProtKB-UniPathway"/>
</dbReference>
<dbReference type="InterPro" id="IPR003203">
    <property type="entry name" value="CobU/CobP"/>
</dbReference>
<dbReference type="GO" id="GO:0008820">
    <property type="term" value="F:cobinamide phosphate guanylyltransferase activity"/>
    <property type="evidence" value="ECO:0007669"/>
    <property type="project" value="UniProtKB-EC"/>
</dbReference>
<comment type="function">
    <text evidence="4">Catalyzes ATP-dependent phosphorylation of adenosylcobinamide and addition of GMP to adenosylcobinamide phosphate.</text>
</comment>